<feature type="transmembrane region" description="Helical" evidence="9">
    <location>
        <begin position="250"/>
        <end position="271"/>
    </location>
</feature>
<evidence type="ECO:0000256" key="6">
    <source>
        <dbReference type="ARBA" id="ARBA00022989"/>
    </source>
</evidence>
<dbReference type="PANTHER" id="PTHR34220:SF7">
    <property type="entry name" value="SENSOR HISTIDINE KINASE YPDA"/>
    <property type="match status" value="1"/>
</dbReference>
<comment type="caution">
    <text evidence="11">The sequence shown here is derived from an EMBL/GenBank/DDBJ whole genome shotgun (WGS) entry which is preliminary data.</text>
</comment>
<dbReference type="Pfam" id="PF06580">
    <property type="entry name" value="His_kinase"/>
    <property type="match status" value="1"/>
</dbReference>
<evidence type="ECO:0000313" key="11">
    <source>
        <dbReference type="EMBL" id="MBC8545141.1"/>
    </source>
</evidence>
<evidence type="ECO:0000313" key="12">
    <source>
        <dbReference type="Proteomes" id="UP000657006"/>
    </source>
</evidence>
<keyword evidence="12" id="KW-1185">Reference proteome</keyword>
<dbReference type="SUPFAM" id="SSF55874">
    <property type="entry name" value="ATPase domain of HSP90 chaperone/DNA topoisomerase II/histidine kinase"/>
    <property type="match status" value="1"/>
</dbReference>
<dbReference type="InterPro" id="IPR003594">
    <property type="entry name" value="HATPase_dom"/>
</dbReference>
<dbReference type="GO" id="GO:0005886">
    <property type="term" value="C:plasma membrane"/>
    <property type="evidence" value="ECO:0007669"/>
    <property type="project" value="UniProtKB-SubCell"/>
</dbReference>
<dbReference type="GO" id="GO:0000155">
    <property type="term" value="F:phosphorelay sensor kinase activity"/>
    <property type="evidence" value="ECO:0007669"/>
    <property type="project" value="InterPro"/>
</dbReference>
<accession>A0A926DW36</accession>
<dbReference type="Proteomes" id="UP000657006">
    <property type="component" value="Unassembled WGS sequence"/>
</dbReference>
<name>A0A926DW36_9FIRM</name>
<dbReference type="InterPro" id="IPR033479">
    <property type="entry name" value="dCache_1"/>
</dbReference>
<gene>
    <name evidence="11" type="ORF">H8730_16510</name>
</gene>
<comment type="catalytic activity">
    <reaction evidence="1">
        <text>ATP + protein L-histidine = ADP + protein N-phospho-L-histidine.</text>
        <dbReference type="EC" id="2.7.13.3"/>
    </reaction>
</comment>
<keyword evidence="8 9" id="KW-0472">Membrane</keyword>
<evidence type="ECO:0000256" key="1">
    <source>
        <dbReference type="ARBA" id="ARBA00000085"/>
    </source>
</evidence>
<dbReference type="PRINTS" id="PR00344">
    <property type="entry name" value="BCTRLSENSOR"/>
</dbReference>
<evidence type="ECO:0000256" key="3">
    <source>
        <dbReference type="ARBA" id="ARBA00012438"/>
    </source>
</evidence>
<evidence type="ECO:0000256" key="7">
    <source>
        <dbReference type="ARBA" id="ARBA00023012"/>
    </source>
</evidence>
<keyword evidence="11" id="KW-0418">Kinase</keyword>
<protein>
    <recommendedName>
        <fullName evidence="3">histidine kinase</fullName>
        <ecNumber evidence="3">2.7.13.3</ecNumber>
    </recommendedName>
</protein>
<keyword evidence="6 9" id="KW-1133">Transmembrane helix</keyword>
<dbReference type="EMBL" id="JACRSQ010000049">
    <property type="protein sequence ID" value="MBC8545141.1"/>
    <property type="molecule type" value="Genomic_DNA"/>
</dbReference>
<keyword evidence="5 9" id="KW-0812">Transmembrane</keyword>
<dbReference type="InterPro" id="IPR036890">
    <property type="entry name" value="HATPase_C_sf"/>
</dbReference>
<evidence type="ECO:0000256" key="2">
    <source>
        <dbReference type="ARBA" id="ARBA00004651"/>
    </source>
</evidence>
<dbReference type="InterPro" id="IPR050640">
    <property type="entry name" value="Bact_2-comp_sensor_kinase"/>
</dbReference>
<dbReference type="Gene3D" id="3.30.565.10">
    <property type="entry name" value="Histidine kinase-like ATPase, C-terminal domain"/>
    <property type="match status" value="1"/>
</dbReference>
<dbReference type="SMART" id="SM00387">
    <property type="entry name" value="HATPase_c"/>
    <property type="match status" value="1"/>
</dbReference>
<dbReference type="PANTHER" id="PTHR34220">
    <property type="entry name" value="SENSOR HISTIDINE KINASE YPDA"/>
    <property type="match status" value="1"/>
</dbReference>
<proteinExistence type="predicted"/>
<dbReference type="EC" id="2.7.13.3" evidence="3"/>
<keyword evidence="11" id="KW-0808">Transferase</keyword>
<dbReference type="InterPro" id="IPR004358">
    <property type="entry name" value="Sig_transdc_His_kin-like_C"/>
</dbReference>
<comment type="subcellular location">
    <subcellularLocation>
        <location evidence="2">Cell membrane</location>
        <topology evidence="2">Multi-pass membrane protein</topology>
    </subcellularLocation>
</comment>
<evidence type="ECO:0000256" key="8">
    <source>
        <dbReference type="ARBA" id="ARBA00023136"/>
    </source>
</evidence>
<dbReference type="InterPro" id="IPR010559">
    <property type="entry name" value="Sig_transdc_His_kin_internal"/>
</dbReference>
<evidence type="ECO:0000256" key="4">
    <source>
        <dbReference type="ARBA" id="ARBA00022475"/>
    </source>
</evidence>
<dbReference type="Pfam" id="PF02518">
    <property type="entry name" value="HATPase_c"/>
    <property type="match status" value="1"/>
</dbReference>
<sequence length="544" mass="61254">MKNTARDQTSIVGMVSQMYEKEFARMRQEMKQIGLESNVQKILRERYLSTYTSHTYNAYRDMDQYIRYLNNSENGIANVILVDNEGGVYCNTLVPSDVKQNIAEEAWYQRAMDASGGCALVGASVNYDNVPVFIVSQRIVNTGKREFIGVICIMYKLDVVFEPIYSQLSDTANLSIFDQSGRELFAWVNDPQQRKLAEVAEEVAIGTAGGYHEVRGQQIVVAAPLNAEKTQVAISTSVSGVMTTLTQQQMVIFLGFLGCLVLFLIVMAFIYRRISQPINNIVRMIKESPKESAVPCTCYEMKQINDGIISLVKKNQEGDERIIQLVDRCETMTLDKLQAQINPHFLYNTLTSIKYTAIQCGQPQIGQMITALVKLLRSAINRDGAIIPIRQEIDTLRQYIFIENAIYNGNIQFILEVQDAILDGRVPNFILQPLVENCIFHGIDSSRPGGVIQVRGFLQESAVLFEVQDNGVGFDPNQMLKILMSEQEKSKQGLTNMGIRSVQTKIHMLCGHEYGITIFSDQGKGALFRIRLPFPGPELKERET</sequence>
<feature type="domain" description="Histidine kinase/HSP90-like ATPase" evidence="10">
    <location>
        <begin position="426"/>
        <end position="536"/>
    </location>
</feature>
<dbReference type="Gene3D" id="3.30.450.20">
    <property type="entry name" value="PAS domain"/>
    <property type="match status" value="1"/>
</dbReference>
<evidence type="ECO:0000256" key="5">
    <source>
        <dbReference type="ARBA" id="ARBA00022692"/>
    </source>
</evidence>
<keyword evidence="4" id="KW-1003">Cell membrane</keyword>
<evidence type="ECO:0000259" key="10">
    <source>
        <dbReference type="SMART" id="SM00387"/>
    </source>
</evidence>
<organism evidence="11 12">
    <name type="scientific">Bianquea renquensis</name>
    <dbReference type="NCBI Taxonomy" id="2763661"/>
    <lineage>
        <taxon>Bacteria</taxon>
        <taxon>Bacillati</taxon>
        <taxon>Bacillota</taxon>
        <taxon>Clostridia</taxon>
        <taxon>Eubacteriales</taxon>
        <taxon>Bianqueaceae</taxon>
        <taxon>Bianquea</taxon>
    </lineage>
</organism>
<dbReference type="RefSeq" id="WP_177720251.1">
    <property type="nucleotide sequence ID" value="NZ_JACRSQ010000049.1"/>
</dbReference>
<evidence type="ECO:0000256" key="9">
    <source>
        <dbReference type="SAM" id="Phobius"/>
    </source>
</evidence>
<reference evidence="11" key="1">
    <citation type="submission" date="2020-08" db="EMBL/GenBank/DDBJ databases">
        <title>Genome public.</title>
        <authorList>
            <person name="Liu C."/>
            <person name="Sun Q."/>
        </authorList>
    </citation>
    <scope>NUCLEOTIDE SEQUENCE</scope>
    <source>
        <strain evidence="11">NSJ-32</strain>
    </source>
</reference>
<dbReference type="AlphaFoldDB" id="A0A926DW36"/>
<dbReference type="Pfam" id="PF02743">
    <property type="entry name" value="dCache_1"/>
    <property type="match status" value="1"/>
</dbReference>
<keyword evidence="7" id="KW-0902">Two-component regulatory system</keyword>